<dbReference type="Pfam" id="PF00561">
    <property type="entry name" value="Abhydrolase_1"/>
    <property type="match status" value="1"/>
</dbReference>
<dbReference type="Proteomes" id="UP000094936">
    <property type="component" value="Unassembled WGS sequence"/>
</dbReference>
<dbReference type="RefSeq" id="WP_068905300.1">
    <property type="nucleotide sequence ID" value="NZ_JBHUIF010000006.1"/>
</dbReference>
<protein>
    <submittedName>
        <fullName evidence="4">Hydrolase</fullName>
    </submittedName>
</protein>
<feature type="active site" description="Charge relay system" evidence="2">
    <location>
        <position position="138"/>
    </location>
</feature>
<dbReference type="InterPro" id="IPR012020">
    <property type="entry name" value="ABHD4"/>
</dbReference>
<proteinExistence type="inferred from homology"/>
<comment type="similarity">
    <text evidence="1">Belongs to the AB hydrolase superfamily. AB hydrolase 4 family.</text>
</comment>
<dbReference type="Gene3D" id="3.40.50.1820">
    <property type="entry name" value="alpha/beta hydrolase"/>
    <property type="match status" value="1"/>
</dbReference>
<dbReference type="GO" id="GO:0047372">
    <property type="term" value="F:monoacylglycerol lipase activity"/>
    <property type="evidence" value="ECO:0007669"/>
    <property type="project" value="TreeGrafter"/>
</dbReference>
<dbReference type="InterPro" id="IPR029058">
    <property type="entry name" value="AB_hydrolase_fold"/>
</dbReference>
<keyword evidence="5" id="KW-1185">Reference proteome</keyword>
<accession>A0A1C3EAA4</accession>
<gene>
    <name evidence="4" type="ORF">A8L45_20900</name>
</gene>
<evidence type="ECO:0000256" key="2">
    <source>
        <dbReference type="PIRSR" id="PIRSR005211-1"/>
    </source>
</evidence>
<dbReference type="STRING" id="1080227.A8L45_20900"/>
<dbReference type="InterPro" id="IPR050960">
    <property type="entry name" value="AB_hydrolase_4_sf"/>
</dbReference>
<name>A0A1C3EAA4_9GAMM</name>
<dbReference type="OrthoDB" id="332676at2"/>
<dbReference type="NCBIfam" id="NF008218">
    <property type="entry name" value="PRK10985.1"/>
    <property type="match status" value="1"/>
</dbReference>
<dbReference type="EMBL" id="LYBM01000057">
    <property type="protein sequence ID" value="ODA30163.1"/>
    <property type="molecule type" value="Genomic_DNA"/>
</dbReference>
<organism evidence="4 5">
    <name type="scientific">Veronia pacifica</name>
    <dbReference type="NCBI Taxonomy" id="1080227"/>
    <lineage>
        <taxon>Bacteria</taxon>
        <taxon>Pseudomonadati</taxon>
        <taxon>Pseudomonadota</taxon>
        <taxon>Gammaproteobacteria</taxon>
        <taxon>Vibrionales</taxon>
        <taxon>Vibrionaceae</taxon>
        <taxon>Veronia</taxon>
    </lineage>
</organism>
<feature type="domain" description="AB hydrolase-1" evidence="3">
    <location>
        <begin position="58"/>
        <end position="296"/>
    </location>
</feature>
<sequence>MDFTPIPGFTNPHLQTLLPRFIRRKAIFEPVWQRLDTDDGDFLDICWTEPPEHAGNKPVVILFHGLAGCFYSPYANGLMASFRERGWLGVLMHFRGCSGALNRLPRGYHSGETDDARFFIDYIEQRFPDVPKAAVGVSLGGNMLVNYLARYQHDSHLSAACAICPPLDLADCAHRIQKGFSRVYQAYLLNSMKNTLRDRLLRHPQVGSLKTGDTINISSIYELDQQVTAPMYGFRDAEDYYQQCSGLQYLNQVSIPFKVIHATDDPFMTGAVIPKGSLPDNIDYHVTEYGGHVGFVGGSLSQPVFWLETAVPDFLALHLGDATSVKANQSTSDRTVTAS</sequence>
<comment type="caution">
    <text evidence="4">The sequence shown here is derived from an EMBL/GenBank/DDBJ whole genome shotgun (WGS) entry which is preliminary data.</text>
</comment>
<dbReference type="AlphaFoldDB" id="A0A1C3EAA4"/>
<dbReference type="InterPro" id="IPR000073">
    <property type="entry name" value="AB_hydrolase_1"/>
</dbReference>
<dbReference type="SUPFAM" id="SSF53474">
    <property type="entry name" value="alpha/beta-Hydrolases"/>
    <property type="match status" value="1"/>
</dbReference>
<dbReference type="GO" id="GO:0034338">
    <property type="term" value="F:short-chain carboxylesterase activity"/>
    <property type="evidence" value="ECO:0007669"/>
    <property type="project" value="TreeGrafter"/>
</dbReference>
<dbReference type="PANTHER" id="PTHR10794:SF94">
    <property type="entry name" value="ESTERASE YHET-RELATED"/>
    <property type="match status" value="1"/>
</dbReference>
<evidence type="ECO:0000259" key="3">
    <source>
        <dbReference type="Pfam" id="PF00561"/>
    </source>
</evidence>
<feature type="active site" description="Charge relay system" evidence="2">
    <location>
        <position position="265"/>
    </location>
</feature>
<dbReference type="PIRSF" id="PIRSF005211">
    <property type="entry name" value="Ab_hydro_YheT"/>
    <property type="match status" value="1"/>
</dbReference>
<evidence type="ECO:0000313" key="5">
    <source>
        <dbReference type="Proteomes" id="UP000094936"/>
    </source>
</evidence>
<keyword evidence="4" id="KW-0378">Hydrolase</keyword>
<dbReference type="PANTHER" id="PTHR10794">
    <property type="entry name" value="ABHYDROLASE DOMAIN-CONTAINING PROTEIN"/>
    <property type="match status" value="1"/>
</dbReference>
<feature type="active site" description="Charge relay system" evidence="2">
    <location>
        <position position="292"/>
    </location>
</feature>
<evidence type="ECO:0000256" key="1">
    <source>
        <dbReference type="ARBA" id="ARBA00010884"/>
    </source>
</evidence>
<evidence type="ECO:0000313" key="4">
    <source>
        <dbReference type="EMBL" id="ODA30163.1"/>
    </source>
</evidence>
<reference evidence="4 5" key="1">
    <citation type="submission" date="2016-05" db="EMBL/GenBank/DDBJ databases">
        <title>Genomic Taxonomy of the Vibrionaceae.</title>
        <authorList>
            <person name="Gomez-Gil B."/>
            <person name="Enciso-Ibarra J."/>
        </authorList>
    </citation>
    <scope>NUCLEOTIDE SEQUENCE [LARGE SCALE GENOMIC DNA]</scope>
    <source>
        <strain evidence="4 5">CAIM 1920</strain>
    </source>
</reference>